<keyword evidence="1" id="KW-0732">Signal</keyword>
<reference evidence="2" key="2">
    <citation type="submission" date="2020-06" db="EMBL/GenBank/DDBJ databases">
        <title>Helianthus annuus Genome sequencing and assembly Release 2.</title>
        <authorList>
            <person name="Gouzy J."/>
            <person name="Langlade N."/>
            <person name="Munos S."/>
        </authorList>
    </citation>
    <scope>NUCLEOTIDE SEQUENCE</scope>
    <source>
        <tissue evidence="2">Leaves</tissue>
    </source>
</reference>
<evidence type="ECO:0000256" key="1">
    <source>
        <dbReference type="SAM" id="SignalP"/>
    </source>
</evidence>
<evidence type="ECO:0008006" key="4">
    <source>
        <dbReference type="Google" id="ProtNLM"/>
    </source>
</evidence>
<organism evidence="2 3">
    <name type="scientific">Helianthus annuus</name>
    <name type="common">Common sunflower</name>
    <dbReference type="NCBI Taxonomy" id="4232"/>
    <lineage>
        <taxon>Eukaryota</taxon>
        <taxon>Viridiplantae</taxon>
        <taxon>Streptophyta</taxon>
        <taxon>Embryophyta</taxon>
        <taxon>Tracheophyta</taxon>
        <taxon>Spermatophyta</taxon>
        <taxon>Magnoliopsida</taxon>
        <taxon>eudicotyledons</taxon>
        <taxon>Gunneridae</taxon>
        <taxon>Pentapetalae</taxon>
        <taxon>asterids</taxon>
        <taxon>campanulids</taxon>
        <taxon>Asterales</taxon>
        <taxon>Asteraceae</taxon>
        <taxon>Asteroideae</taxon>
        <taxon>Heliantheae alliance</taxon>
        <taxon>Heliantheae</taxon>
        <taxon>Helianthus</taxon>
    </lineage>
</organism>
<accession>A0A9K3NZF7</accession>
<protein>
    <recommendedName>
        <fullName evidence="4">Secreted protein</fullName>
    </recommendedName>
</protein>
<evidence type="ECO:0000313" key="2">
    <source>
        <dbReference type="EMBL" id="KAF5817745.1"/>
    </source>
</evidence>
<proteinExistence type="predicted"/>
<keyword evidence="3" id="KW-1185">Reference proteome</keyword>
<comment type="caution">
    <text evidence="2">The sequence shown here is derived from an EMBL/GenBank/DDBJ whole genome shotgun (WGS) entry which is preliminary data.</text>
</comment>
<dbReference type="Proteomes" id="UP000215914">
    <property type="component" value="Unassembled WGS sequence"/>
</dbReference>
<feature type="signal peptide" evidence="1">
    <location>
        <begin position="1"/>
        <end position="17"/>
    </location>
</feature>
<sequence length="178" mass="19488">MKLPMLVSLLLCHSLLGSMPVDEHLVEVHVDLMLVSELCSIFDNCPSSSSDNITSIKSLTSSLSCSTSNFLFCLCSSTHPLSTKSKSLAVFFISFSYPCKPNHERNGIASDTTKIPINRKNSLIALWHLSASSPPPPPPAAKYRFPATIITTMFNIMCSNHLFSSTTTGCCEFSVHRQ</sequence>
<reference evidence="2" key="1">
    <citation type="journal article" date="2017" name="Nature">
        <title>The sunflower genome provides insights into oil metabolism, flowering and Asterid evolution.</title>
        <authorList>
            <person name="Badouin H."/>
            <person name="Gouzy J."/>
            <person name="Grassa C.J."/>
            <person name="Murat F."/>
            <person name="Staton S.E."/>
            <person name="Cottret L."/>
            <person name="Lelandais-Briere C."/>
            <person name="Owens G.L."/>
            <person name="Carrere S."/>
            <person name="Mayjonade B."/>
            <person name="Legrand L."/>
            <person name="Gill N."/>
            <person name="Kane N.C."/>
            <person name="Bowers J.E."/>
            <person name="Hubner S."/>
            <person name="Bellec A."/>
            <person name="Berard A."/>
            <person name="Berges H."/>
            <person name="Blanchet N."/>
            <person name="Boniface M.C."/>
            <person name="Brunel D."/>
            <person name="Catrice O."/>
            <person name="Chaidir N."/>
            <person name="Claudel C."/>
            <person name="Donnadieu C."/>
            <person name="Faraut T."/>
            <person name="Fievet G."/>
            <person name="Helmstetter N."/>
            <person name="King M."/>
            <person name="Knapp S.J."/>
            <person name="Lai Z."/>
            <person name="Le Paslier M.C."/>
            <person name="Lippi Y."/>
            <person name="Lorenzon L."/>
            <person name="Mandel J.R."/>
            <person name="Marage G."/>
            <person name="Marchand G."/>
            <person name="Marquand E."/>
            <person name="Bret-Mestries E."/>
            <person name="Morien E."/>
            <person name="Nambeesan S."/>
            <person name="Nguyen T."/>
            <person name="Pegot-Espagnet P."/>
            <person name="Pouilly N."/>
            <person name="Raftis F."/>
            <person name="Sallet E."/>
            <person name="Schiex T."/>
            <person name="Thomas J."/>
            <person name="Vandecasteele C."/>
            <person name="Vares D."/>
            <person name="Vear F."/>
            <person name="Vautrin S."/>
            <person name="Crespi M."/>
            <person name="Mangin B."/>
            <person name="Burke J.M."/>
            <person name="Salse J."/>
            <person name="Munos S."/>
            <person name="Vincourt P."/>
            <person name="Rieseberg L.H."/>
            <person name="Langlade N.B."/>
        </authorList>
    </citation>
    <scope>NUCLEOTIDE SEQUENCE</scope>
    <source>
        <tissue evidence="2">Leaves</tissue>
    </source>
</reference>
<feature type="chain" id="PRO_5039922222" description="Secreted protein" evidence="1">
    <location>
        <begin position="18"/>
        <end position="178"/>
    </location>
</feature>
<evidence type="ECO:0000313" key="3">
    <source>
        <dbReference type="Proteomes" id="UP000215914"/>
    </source>
</evidence>
<dbReference type="AlphaFoldDB" id="A0A9K3NZF7"/>
<name>A0A9K3NZF7_HELAN</name>
<dbReference type="EMBL" id="MNCJ02000317">
    <property type="protein sequence ID" value="KAF5817745.1"/>
    <property type="molecule type" value="Genomic_DNA"/>
</dbReference>
<gene>
    <name evidence="2" type="ORF">HanXRQr2_Chr02g0056631</name>
</gene>
<dbReference type="Gramene" id="mRNA:HanXRQr2_Chr02g0056631">
    <property type="protein sequence ID" value="mRNA:HanXRQr2_Chr02g0056631"/>
    <property type="gene ID" value="HanXRQr2_Chr02g0056631"/>
</dbReference>